<feature type="compositionally biased region" description="Acidic residues" evidence="1">
    <location>
        <begin position="27"/>
        <end position="39"/>
    </location>
</feature>
<accession>S8G6P2</accession>
<dbReference type="HOGENOM" id="CLU_1786874_0_0_1"/>
<organism evidence="2 3">
    <name type="scientific">Fomitopsis schrenkii</name>
    <name type="common">Brown rot fungus</name>
    <dbReference type="NCBI Taxonomy" id="2126942"/>
    <lineage>
        <taxon>Eukaryota</taxon>
        <taxon>Fungi</taxon>
        <taxon>Dikarya</taxon>
        <taxon>Basidiomycota</taxon>
        <taxon>Agaricomycotina</taxon>
        <taxon>Agaricomycetes</taxon>
        <taxon>Polyporales</taxon>
        <taxon>Fomitopsis</taxon>
    </lineage>
</organism>
<keyword evidence="3" id="KW-1185">Reference proteome</keyword>
<name>S8G6P2_FOMSC</name>
<dbReference type="Proteomes" id="UP000015241">
    <property type="component" value="Unassembled WGS sequence"/>
</dbReference>
<protein>
    <submittedName>
        <fullName evidence="2">Uncharacterized protein</fullName>
    </submittedName>
</protein>
<reference evidence="2 3" key="1">
    <citation type="journal article" date="2012" name="Science">
        <title>The Paleozoic origin of enzymatic lignin decomposition reconstructed from 31 fungal genomes.</title>
        <authorList>
            <person name="Floudas D."/>
            <person name="Binder M."/>
            <person name="Riley R."/>
            <person name="Barry K."/>
            <person name="Blanchette R.A."/>
            <person name="Henrissat B."/>
            <person name="Martinez A.T."/>
            <person name="Otillar R."/>
            <person name="Spatafora J.W."/>
            <person name="Yadav J.S."/>
            <person name="Aerts A."/>
            <person name="Benoit I."/>
            <person name="Boyd A."/>
            <person name="Carlson A."/>
            <person name="Copeland A."/>
            <person name="Coutinho P.M."/>
            <person name="de Vries R.P."/>
            <person name="Ferreira P."/>
            <person name="Findley K."/>
            <person name="Foster B."/>
            <person name="Gaskell J."/>
            <person name="Glotzer D."/>
            <person name="Gorecki P."/>
            <person name="Heitman J."/>
            <person name="Hesse C."/>
            <person name="Hori C."/>
            <person name="Igarashi K."/>
            <person name="Jurgens J.A."/>
            <person name="Kallen N."/>
            <person name="Kersten P."/>
            <person name="Kohler A."/>
            <person name="Kuees U."/>
            <person name="Kumar T.K.A."/>
            <person name="Kuo A."/>
            <person name="LaButti K."/>
            <person name="Larrondo L.F."/>
            <person name="Lindquist E."/>
            <person name="Ling A."/>
            <person name="Lombard V."/>
            <person name="Lucas S."/>
            <person name="Lundell T."/>
            <person name="Martin R."/>
            <person name="McLaughlin D.J."/>
            <person name="Morgenstern I."/>
            <person name="Morin E."/>
            <person name="Murat C."/>
            <person name="Nagy L.G."/>
            <person name="Nolan M."/>
            <person name="Ohm R.A."/>
            <person name="Patyshakuliyeva A."/>
            <person name="Rokas A."/>
            <person name="Ruiz-Duenas F.J."/>
            <person name="Sabat G."/>
            <person name="Salamov A."/>
            <person name="Samejima M."/>
            <person name="Schmutz J."/>
            <person name="Slot J.C."/>
            <person name="St John F."/>
            <person name="Stenlid J."/>
            <person name="Sun H."/>
            <person name="Sun S."/>
            <person name="Syed K."/>
            <person name="Tsang A."/>
            <person name="Wiebenga A."/>
            <person name="Young D."/>
            <person name="Pisabarro A."/>
            <person name="Eastwood D.C."/>
            <person name="Martin F."/>
            <person name="Cullen D."/>
            <person name="Grigoriev I.V."/>
            <person name="Hibbett D.S."/>
        </authorList>
    </citation>
    <scope>NUCLEOTIDE SEQUENCE</scope>
    <source>
        <strain evidence="3">FP-58527</strain>
    </source>
</reference>
<feature type="region of interest" description="Disordered" evidence="1">
    <location>
        <begin position="1"/>
        <end position="44"/>
    </location>
</feature>
<sequence>MLMAVVPANADASTEESNDSDKQSGDDSSELSESDDDDLSCLLNNGPKALENVLANERAIWTDETTETPSNDVDQGGSHLPSKIVRKTAQAKAGTRRQSDWAQRSAEQPVWTDDAQVQPGEWADKWAGERGLAREQTSGQADIVL</sequence>
<evidence type="ECO:0000256" key="1">
    <source>
        <dbReference type="SAM" id="MobiDB-lite"/>
    </source>
</evidence>
<gene>
    <name evidence="2" type="ORF">FOMPIDRAFT_1045139</name>
</gene>
<evidence type="ECO:0000313" key="2">
    <source>
        <dbReference type="EMBL" id="EPT05840.1"/>
    </source>
</evidence>
<dbReference type="InParanoid" id="S8G6P2"/>
<proteinExistence type="predicted"/>
<dbReference type="EMBL" id="KE504123">
    <property type="protein sequence ID" value="EPT05840.1"/>
    <property type="molecule type" value="Genomic_DNA"/>
</dbReference>
<evidence type="ECO:0000313" key="3">
    <source>
        <dbReference type="Proteomes" id="UP000015241"/>
    </source>
</evidence>
<dbReference type="AlphaFoldDB" id="S8G6P2"/>
<feature type="region of interest" description="Disordered" evidence="1">
    <location>
        <begin position="60"/>
        <end position="118"/>
    </location>
</feature>